<evidence type="ECO:0000313" key="2">
    <source>
        <dbReference type="EMBL" id="MXV51275.1"/>
    </source>
</evidence>
<dbReference type="InterPro" id="IPR022134">
    <property type="entry name" value="DUF3667"/>
</dbReference>
<comment type="caution">
    <text evidence="2">The sequence shown here is derived from an EMBL/GenBank/DDBJ whole genome shotgun (WGS) entry which is preliminary data.</text>
</comment>
<protein>
    <submittedName>
        <fullName evidence="2">DUF3667 domain-containing protein</fullName>
    </submittedName>
</protein>
<evidence type="ECO:0000313" key="3">
    <source>
        <dbReference type="Proteomes" id="UP000466586"/>
    </source>
</evidence>
<feature type="transmembrane region" description="Helical" evidence="1">
    <location>
        <begin position="115"/>
        <end position="135"/>
    </location>
</feature>
<dbReference type="RefSeq" id="WP_160844455.1">
    <property type="nucleotide sequence ID" value="NZ_WVHT01000004.1"/>
</dbReference>
<proteinExistence type="predicted"/>
<dbReference type="EMBL" id="WVHT01000004">
    <property type="protein sequence ID" value="MXV51275.1"/>
    <property type="molecule type" value="Genomic_DNA"/>
</dbReference>
<dbReference type="Proteomes" id="UP000466586">
    <property type="component" value="Unassembled WGS sequence"/>
</dbReference>
<feature type="transmembrane region" description="Helical" evidence="1">
    <location>
        <begin position="73"/>
        <end position="95"/>
    </location>
</feature>
<dbReference type="AlphaFoldDB" id="A0A7K1Y9L6"/>
<reference evidence="2 3" key="1">
    <citation type="submission" date="2019-11" db="EMBL/GenBank/DDBJ databases">
        <title>Pedobacter sp. HMF7647 Genome sequencing and assembly.</title>
        <authorList>
            <person name="Kang H."/>
            <person name="Kim H."/>
            <person name="Joh K."/>
        </authorList>
    </citation>
    <scope>NUCLEOTIDE SEQUENCE [LARGE SCALE GENOMIC DNA]</scope>
    <source>
        <strain evidence="2 3">HMF7647</strain>
    </source>
</reference>
<evidence type="ECO:0000256" key="1">
    <source>
        <dbReference type="SAM" id="Phobius"/>
    </source>
</evidence>
<organism evidence="2 3">
    <name type="scientific">Hufsiella arboris</name>
    <dbReference type="NCBI Taxonomy" id="2695275"/>
    <lineage>
        <taxon>Bacteria</taxon>
        <taxon>Pseudomonadati</taxon>
        <taxon>Bacteroidota</taxon>
        <taxon>Sphingobacteriia</taxon>
        <taxon>Sphingobacteriales</taxon>
        <taxon>Sphingobacteriaceae</taxon>
        <taxon>Hufsiella</taxon>
    </lineage>
</organism>
<keyword evidence="1" id="KW-1133">Transmembrane helix</keyword>
<keyword evidence="3" id="KW-1185">Reference proteome</keyword>
<feature type="transmembrane region" description="Helical" evidence="1">
    <location>
        <begin position="203"/>
        <end position="226"/>
    </location>
</feature>
<gene>
    <name evidence="2" type="ORF">GS399_09870</name>
</gene>
<keyword evidence="1" id="KW-0472">Membrane</keyword>
<accession>A0A7K1Y9L6</accession>
<sequence>MNCNNCGDDNNGVYCISCGQKLSVGRLSMHELTHETWHAFTHMDKGMIRLVSDLIVRPAIAYADYFSGKRKTYFSPVLFFILTAGILAVLYPYVFDFEDKVVHMNNQYGRELYHLTKYRAILLLPLETLLTWLAFRKRFNFAEIVVFWLFALGLTYFFRLILLPVYFPLIEYKSNVDLAFQLISYAIILWQGIALFGRSAYSVIALILILNVMNLADLVLQLYTIFDIHIFNNNVGIHSWWDILKYSYGIS</sequence>
<feature type="transmembrane region" description="Helical" evidence="1">
    <location>
        <begin position="178"/>
        <end position="196"/>
    </location>
</feature>
<name>A0A7K1Y9L6_9SPHI</name>
<keyword evidence="1" id="KW-0812">Transmembrane</keyword>
<dbReference type="Pfam" id="PF12412">
    <property type="entry name" value="DUF3667"/>
    <property type="match status" value="1"/>
</dbReference>
<feature type="transmembrane region" description="Helical" evidence="1">
    <location>
        <begin position="147"/>
        <end position="166"/>
    </location>
</feature>